<dbReference type="RefSeq" id="WP_182498535.1">
    <property type="nucleotide sequence ID" value="NZ_BMKM01000003.1"/>
</dbReference>
<name>A0A8H9G2J0_9SPHI</name>
<dbReference type="AlphaFoldDB" id="A0A8H9G2J0"/>
<protein>
    <submittedName>
        <fullName evidence="2">Uncharacterized protein</fullName>
    </submittedName>
</protein>
<proteinExistence type="predicted"/>
<gene>
    <name evidence="2" type="ORF">GCM10011516_17510</name>
</gene>
<keyword evidence="1" id="KW-1133">Transmembrane helix</keyword>
<accession>A0A8H9G2J0</accession>
<keyword evidence="3" id="KW-1185">Reference proteome</keyword>
<reference evidence="2" key="2">
    <citation type="submission" date="2020-09" db="EMBL/GenBank/DDBJ databases">
        <authorList>
            <person name="Sun Q."/>
            <person name="Zhou Y."/>
        </authorList>
    </citation>
    <scope>NUCLEOTIDE SEQUENCE</scope>
    <source>
        <strain evidence="2">CGMCC 1.15966</strain>
    </source>
</reference>
<organism evidence="2 3">
    <name type="scientific">Sphingobacterium cellulitidis</name>
    <dbReference type="NCBI Taxonomy" id="1768011"/>
    <lineage>
        <taxon>Bacteria</taxon>
        <taxon>Pseudomonadati</taxon>
        <taxon>Bacteroidota</taxon>
        <taxon>Sphingobacteriia</taxon>
        <taxon>Sphingobacteriales</taxon>
        <taxon>Sphingobacteriaceae</taxon>
        <taxon>Sphingobacterium</taxon>
    </lineage>
</organism>
<dbReference type="EMBL" id="BMKM01000003">
    <property type="protein sequence ID" value="GGE20384.1"/>
    <property type="molecule type" value="Genomic_DNA"/>
</dbReference>
<dbReference type="Proteomes" id="UP000614460">
    <property type="component" value="Unassembled WGS sequence"/>
</dbReference>
<keyword evidence="1" id="KW-0472">Membrane</keyword>
<keyword evidence="1" id="KW-0812">Transmembrane</keyword>
<reference evidence="2" key="1">
    <citation type="journal article" date="2014" name="Int. J. Syst. Evol. Microbiol.">
        <title>Complete genome sequence of Corynebacterium casei LMG S-19264T (=DSM 44701T), isolated from a smear-ripened cheese.</title>
        <authorList>
            <consortium name="US DOE Joint Genome Institute (JGI-PGF)"/>
            <person name="Walter F."/>
            <person name="Albersmeier A."/>
            <person name="Kalinowski J."/>
            <person name="Ruckert C."/>
        </authorList>
    </citation>
    <scope>NUCLEOTIDE SEQUENCE</scope>
    <source>
        <strain evidence="2">CGMCC 1.15966</strain>
    </source>
</reference>
<comment type="caution">
    <text evidence="2">The sequence shown here is derived from an EMBL/GenBank/DDBJ whole genome shotgun (WGS) entry which is preliminary data.</text>
</comment>
<feature type="transmembrane region" description="Helical" evidence="1">
    <location>
        <begin position="15"/>
        <end position="35"/>
    </location>
</feature>
<evidence type="ECO:0000256" key="1">
    <source>
        <dbReference type="SAM" id="Phobius"/>
    </source>
</evidence>
<evidence type="ECO:0000313" key="2">
    <source>
        <dbReference type="EMBL" id="GGE20384.1"/>
    </source>
</evidence>
<sequence>MLSNDFFNNTYVQNILSGVIGGLVVLAVQIVRDYYLSKREKNRNKLVGLKKLKILDRDFIYKYDPEQISISKLTDELGKASFNYEDEKSNVIYIFDFDNAKLLVSASNKGSIVSLTLLSKLVNKYPVYCRLPFEDGDEILGKAKITDTIIINSSYFESQNTNFGTRSIIGCYNAYRQTKHLRFFYEFSGEYSEIIKTKGEIINQVCVSLDHENPKFFSPNDSFFLNT</sequence>
<evidence type="ECO:0000313" key="3">
    <source>
        <dbReference type="Proteomes" id="UP000614460"/>
    </source>
</evidence>